<organism evidence="11 12">
    <name type="scientific">Bradyrhizobium canariense</name>
    <dbReference type="NCBI Taxonomy" id="255045"/>
    <lineage>
        <taxon>Bacteria</taxon>
        <taxon>Pseudomonadati</taxon>
        <taxon>Pseudomonadota</taxon>
        <taxon>Alphaproteobacteria</taxon>
        <taxon>Hyphomicrobiales</taxon>
        <taxon>Nitrobacteraceae</taxon>
        <taxon>Bradyrhizobium</taxon>
    </lineage>
</organism>
<dbReference type="Pfam" id="PF00753">
    <property type="entry name" value="Lactamase_B"/>
    <property type="match status" value="1"/>
</dbReference>
<keyword evidence="9" id="KW-0732">Signal</keyword>
<dbReference type="PROSITE" id="PS51257">
    <property type="entry name" value="PROKAR_LIPOPROTEIN"/>
    <property type="match status" value="1"/>
</dbReference>
<dbReference type="FunFam" id="3.60.15.30:FF:000001">
    <property type="entry name" value="Alkyl/aryl-sulfatase BDS1"/>
    <property type="match status" value="1"/>
</dbReference>
<keyword evidence="4" id="KW-0862">Zinc</keyword>
<comment type="cofactor">
    <cofactor evidence="1">
        <name>Zn(2+)</name>
        <dbReference type="ChEBI" id="CHEBI:29105"/>
    </cofactor>
</comment>
<evidence type="ECO:0000256" key="5">
    <source>
        <dbReference type="ARBA" id="ARBA00033751"/>
    </source>
</evidence>
<dbReference type="FunFam" id="1.25.40.880:FF:000001">
    <property type="entry name" value="SDS hydrolase SdsA1"/>
    <property type="match status" value="1"/>
</dbReference>
<dbReference type="InterPro" id="IPR044097">
    <property type="entry name" value="Bds1/SdsA1_MBL-fold"/>
</dbReference>
<keyword evidence="3" id="KW-0378">Hydrolase</keyword>
<dbReference type="SMART" id="SM00849">
    <property type="entry name" value="Lactamase_B"/>
    <property type="match status" value="1"/>
</dbReference>
<dbReference type="InterPro" id="IPR029229">
    <property type="entry name" value="Alkyl_sulf_C"/>
</dbReference>
<evidence type="ECO:0000259" key="10">
    <source>
        <dbReference type="SMART" id="SM00849"/>
    </source>
</evidence>
<evidence type="ECO:0000256" key="2">
    <source>
        <dbReference type="ARBA" id="ARBA00022723"/>
    </source>
</evidence>
<evidence type="ECO:0000256" key="8">
    <source>
        <dbReference type="ARBA" id="ARBA00075789"/>
    </source>
</evidence>
<comment type="similarity">
    <text evidence="5">Belongs to the metallo-beta-lactamase superfamily. Type III sulfatase family.</text>
</comment>
<dbReference type="AlphaFoldDB" id="A0A1H2AS62"/>
<dbReference type="InterPro" id="IPR036527">
    <property type="entry name" value="SCP2_sterol-bd_dom_sf"/>
</dbReference>
<feature type="chain" id="PRO_5009269124" description="Linear primary-alkylsulfatase" evidence="9">
    <location>
        <begin position="27"/>
        <end position="661"/>
    </location>
</feature>
<keyword evidence="12" id="KW-1185">Reference proteome</keyword>
<dbReference type="InterPro" id="IPR036866">
    <property type="entry name" value="RibonucZ/Hydroxyglut_hydro"/>
</dbReference>
<evidence type="ECO:0000256" key="9">
    <source>
        <dbReference type="SAM" id="SignalP"/>
    </source>
</evidence>
<dbReference type="GO" id="GO:0046983">
    <property type="term" value="F:protein dimerization activity"/>
    <property type="evidence" value="ECO:0007669"/>
    <property type="project" value="InterPro"/>
</dbReference>
<proteinExistence type="inferred from homology"/>
<dbReference type="InterPro" id="IPR052195">
    <property type="entry name" value="Bact_Alkyl/Aryl-Sulfatase"/>
</dbReference>
<dbReference type="InterPro" id="IPR029228">
    <property type="entry name" value="Alkyl_sulf_dimr"/>
</dbReference>
<dbReference type="PANTHER" id="PTHR43223:SF1">
    <property type="entry name" value="ALKYL_ARYL-SULFATASE BDS1"/>
    <property type="match status" value="1"/>
</dbReference>
<dbReference type="SUPFAM" id="SSF55718">
    <property type="entry name" value="SCP-like"/>
    <property type="match status" value="1"/>
</dbReference>
<dbReference type="CDD" id="cd07710">
    <property type="entry name" value="arylsulfatase_Sdsa1-like_MBL-fold"/>
    <property type="match status" value="1"/>
</dbReference>
<dbReference type="GO" id="GO:0018741">
    <property type="term" value="F:linear primary-alkylsulfatase activity"/>
    <property type="evidence" value="ECO:0007669"/>
    <property type="project" value="UniProtKB-EC"/>
</dbReference>
<dbReference type="GO" id="GO:0046872">
    <property type="term" value="F:metal ion binding"/>
    <property type="evidence" value="ECO:0007669"/>
    <property type="project" value="UniProtKB-KW"/>
</dbReference>
<reference evidence="12" key="1">
    <citation type="submission" date="2016-10" db="EMBL/GenBank/DDBJ databases">
        <authorList>
            <person name="Varghese N."/>
            <person name="Submissions S."/>
        </authorList>
    </citation>
    <scope>NUCLEOTIDE SEQUENCE [LARGE SCALE GENOMIC DNA]</scope>
    <source>
        <strain evidence="12">GAS369</strain>
    </source>
</reference>
<sequence>MNGLRKTLILSAVLGACALNCQQVSAQSKDAEPATHAVNDAFARSLPFADRADFDDAKRGFIATLPDGIIAGPGPKPAFDTRAYAFLQTDTVPATVNPSLWRQAQLNAIDGLFEVTERVYQVRGLDISNMTIIEGDTGLILIDPLLSNETAKAALDLYLKNRPVKPVVAVIYSHSHADHFGGAKGVISEQDAASGKVKVIAPDGFMEHAVAENIIAGNAMTRRAQYQFGSPLPVGERAQIDTGLGKALSKGTISLIPPNDLIRQSYETRTVDGVDIEFHLVPGSEAPSEMIMYFPQFKLLDMAEDATHNMHNLYTLRGAEIRDGRLWSRYIDEAIERYGNRTDAVIAQHHWPMWGNERIVAFLKKQRDLYKFMHDQTVRLLNHGLTPTEIAEQLKLPASLANEWSARGYYGTLRHNAKAVYQFYLGWYDANPADLDPLPRAEAARKQVEYMGGADAVLKRAREDFKAGQYRWVASVTSQLVFADPGNRQARELGADALEQLGYQSEAATWRNAYLLGAAELRNGVPSAQGAGASAELLKGVSIDMAFDFLGVRLNAAKAEGKHIVINWTFTDRNETYVMNLENSALTHRTGKLADDADVGVKLTRAAFDAISLKQRTFADSVASGDVSISGNPPKLRELFGLLDDFPADFEIVEPRKVTVE</sequence>
<dbReference type="Gene3D" id="3.60.15.30">
    <property type="entry name" value="Metallo-beta-lactamase domain"/>
    <property type="match status" value="1"/>
</dbReference>
<protein>
    <recommendedName>
        <fullName evidence="7">Linear primary-alkylsulfatase</fullName>
        <ecNumber evidence="6">3.1.6.21</ecNumber>
    </recommendedName>
    <alternativeName>
        <fullName evidence="8">Type III linear primary-alkylsulfatase</fullName>
    </alternativeName>
</protein>
<dbReference type="Gene3D" id="3.30.1050.10">
    <property type="entry name" value="SCP2 sterol-binding domain"/>
    <property type="match status" value="1"/>
</dbReference>
<evidence type="ECO:0000313" key="11">
    <source>
        <dbReference type="EMBL" id="SDT48885.1"/>
    </source>
</evidence>
<name>A0A1H2AS62_9BRAD</name>
<feature type="domain" description="Metallo-beta-lactamase" evidence="10">
    <location>
        <begin position="127"/>
        <end position="349"/>
    </location>
</feature>
<dbReference type="InterPro" id="IPR001279">
    <property type="entry name" value="Metallo-B-lactamas"/>
</dbReference>
<dbReference type="Proteomes" id="UP000243904">
    <property type="component" value="Chromosome I"/>
</dbReference>
<dbReference type="InterPro" id="IPR038536">
    <property type="entry name" value="Alkyl/aryl-sulf_dimr_sf"/>
</dbReference>
<dbReference type="EMBL" id="LT629750">
    <property type="protein sequence ID" value="SDT48885.1"/>
    <property type="molecule type" value="Genomic_DNA"/>
</dbReference>
<evidence type="ECO:0000256" key="1">
    <source>
        <dbReference type="ARBA" id="ARBA00001947"/>
    </source>
</evidence>
<feature type="signal peptide" evidence="9">
    <location>
        <begin position="1"/>
        <end position="26"/>
    </location>
</feature>
<dbReference type="GO" id="GO:0018909">
    <property type="term" value="P:dodecyl sulfate metabolic process"/>
    <property type="evidence" value="ECO:0007669"/>
    <property type="project" value="InterPro"/>
</dbReference>
<evidence type="ECO:0000256" key="4">
    <source>
        <dbReference type="ARBA" id="ARBA00022833"/>
    </source>
</evidence>
<dbReference type="SUPFAM" id="SSF56281">
    <property type="entry name" value="Metallo-hydrolase/oxidoreductase"/>
    <property type="match status" value="1"/>
</dbReference>
<dbReference type="PANTHER" id="PTHR43223">
    <property type="entry name" value="ALKYL/ARYL-SULFATASE"/>
    <property type="match status" value="1"/>
</dbReference>
<dbReference type="EC" id="3.1.6.21" evidence="6"/>
<evidence type="ECO:0000313" key="12">
    <source>
        <dbReference type="Proteomes" id="UP000243904"/>
    </source>
</evidence>
<evidence type="ECO:0000256" key="6">
    <source>
        <dbReference type="ARBA" id="ARBA00066568"/>
    </source>
</evidence>
<dbReference type="Gene3D" id="1.25.40.880">
    <property type="entry name" value="Alkyl sulfatase, dimerisation domain"/>
    <property type="match status" value="1"/>
</dbReference>
<evidence type="ECO:0000256" key="3">
    <source>
        <dbReference type="ARBA" id="ARBA00022801"/>
    </source>
</evidence>
<accession>A0A1H2AS62</accession>
<evidence type="ECO:0000256" key="7">
    <source>
        <dbReference type="ARBA" id="ARBA00068034"/>
    </source>
</evidence>
<dbReference type="RefSeq" id="WP_146690165.1">
    <property type="nucleotide sequence ID" value="NZ_LT629750.1"/>
</dbReference>
<dbReference type="Pfam" id="PF14863">
    <property type="entry name" value="Alkyl_sulf_dimr"/>
    <property type="match status" value="1"/>
</dbReference>
<keyword evidence="2" id="KW-0479">Metal-binding</keyword>
<dbReference type="Pfam" id="PF14864">
    <property type="entry name" value="Alkyl_sulf_C"/>
    <property type="match status" value="1"/>
</dbReference>
<gene>
    <name evidence="11" type="ORF">SAMN05444158_6428</name>
</gene>